<dbReference type="Proteomes" id="UP000006755">
    <property type="component" value="Unassembled WGS sequence"/>
</dbReference>
<sequence>MSDQDKVLHLGGSIEEALKGQVKLQLGQVFKEAAENGLKPDRSLLAPVLMLTGVTLMLVVVLAELLALGGWSMATAQGQSLAYLLATAALAPAVTAIKLMGVHQVVGLKPPTQLLWHWYRHGPLLSLTALICLGLVNLGSAFYLVPGIFLQIALAPALMLVADKGLSPLNAIKTSVLVCLRYFPAFLISQLLLLLMVVLVAFSFGLALVWLGPLYLRFTGVLYRELFGVKLRMTFNQPQTLFNA</sequence>
<keyword evidence="3" id="KW-1185">Reference proteome</keyword>
<protein>
    <recommendedName>
        <fullName evidence="4">Integral membrane protein</fullName>
    </recommendedName>
</protein>
<organism evidence="2 3">
    <name type="scientific">Gallaecimonas xiamenensis 3-C-1</name>
    <dbReference type="NCBI Taxonomy" id="745411"/>
    <lineage>
        <taxon>Bacteria</taxon>
        <taxon>Pseudomonadati</taxon>
        <taxon>Pseudomonadota</taxon>
        <taxon>Gammaproteobacteria</taxon>
        <taxon>Enterobacterales</taxon>
        <taxon>Gallaecimonadaceae</taxon>
        <taxon>Gallaecimonas</taxon>
    </lineage>
</organism>
<feature type="transmembrane region" description="Helical" evidence="1">
    <location>
        <begin position="81"/>
        <end position="106"/>
    </location>
</feature>
<name>K2J1G2_9GAMM</name>
<gene>
    <name evidence="2" type="ORF">B3C1_04320</name>
</gene>
<keyword evidence="1" id="KW-0812">Transmembrane</keyword>
<reference evidence="2 3" key="1">
    <citation type="journal article" date="2012" name="J. Bacteriol.">
        <title>Genome Sequence of Gallaecimonas xiamenensis Type Strain 3-C-1.</title>
        <authorList>
            <person name="Lai Q."/>
            <person name="Wang L."/>
            <person name="Wang W."/>
            <person name="Shao Z."/>
        </authorList>
    </citation>
    <scope>NUCLEOTIDE SEQUENCE [LARGE SCALE GENOMIC DNA]</scope>
    <source>
        <strain evidence="2 3">3-C-1</strain>
    </source>
</reference>
<feature type="transmembrane region" description="Helical" evidence="1">
    <location>
        <begin position="44"/>
        <end position="69"/>
    </location>
</feature>
<evidence type="ECO:0000256" key="1">
    <source>
        <dbReference type="SAM" id="Phobius"/>
    </source>
</evidence>
<evidence type="ECO:0000313" key="3">
    <source>
        <dbReference type="Proteomes" id="UP000006755"/>
    </source>
</evidence>
<dbReference type="RefSeq" id="WP_008483165.1">
    <property type="nucleotide sequence ID" value="NZ_AMRI01000004.1"/>
</dbReference>
<evidence type="ECO:0000313" key="2">
    <source>
        <dbReference type="EMBL" id="EKE76791.1"/>
    </source>
</evidence>
<evidence type="ECO:0008006" key="4">
    <source>
        <dbReference type="Google" id="ProtNLM"/>
    </source>
</evidence>
<keyword evidence="1" id="KW-0472">Membrane</keyword>
<dbReference type="AlphaFoldDB" id="K2J1G2"/>
<feature type="transmembrane region" description="Helical" evidence="1">
    <location>
        <begin position="182"/>
        <end position="211"/>
    </location>
</feature>
<dbReference type="EMBL" id="AMRI01000004">
    <property type="protein sequence ID" value="EKE76791.1"/>
    <property type="molecule type" value="Genomic_DNA"/>
</dbReference>
<proteinExistence type="predicted"/>
<dbReference type="PANTHER" id="PTHR40076">
    <property type="entry name" value="MEMBRANE PROTEIN-RELATED"/>
    <property type="match status" value="1"/>
</dbReference>
<keyword evidence="1" id="KW-1133">Transmembrane helix</keyword>
<dbReference type="PANTHER" id="PTHR40076:SF1">
    <property type="entry name" value="MEMBRANE PROTEIN"/>
    <property type="match status" value="1"/>
</dbReference>
<dbReference type="STRING" id="745411.B3C1_04320"/>
<dbReference type="InterPro" id="IPR010380">
    <property type="entry name" value="DUF975"/>
</dbReference>
<feature type="transmembrane region" description="Helical" evidence="1">
    <location>
        <begin position="118"/>
        <end position="136"/>
    </location>
</feature>
<dbReference type="OrthoDB" id="5915045at2"/>
<dbReference type="eggNOG" id="COG5473">
    <property type="taxonomic scope" value="Bacteria"/>
</dbReference>
<comment type="caution">
    <text evidence="2">The sequence shown here is derived from an EMBL/GenBank/DDBJ whole genome shotgun (WGS) entry which is preliminary data.</text>
</comment>
<accession>K2J1G2</accession>